<feature type="region of interest" description="Disordered" evidence="1">
    <location>
        <begin position="151"/>
        <end position="180"/>
    </location>
</feature>
<feature type="compositionally biased region" description="Polar residues" evidence="1">
    <location>
        <begin position="155"/>
        <end position="173"/>
    </location>
</feature>
<name>A0ABV0UW42_9TELE</name>
<keyword evidence="3" id="KW-1185">Reference proteome</keyword>
<gene>
    <name evidence="2" type="ORF">ILYODFUR_015269</name>
</gene>
<comment type="caution">
    <text evidence="2">The sequence shown here is derived from an EMBL/GenBank/DDBJ whole genome shotgun (WGS) entry which is preliminary data.</text>
</comment>
<reference evidence="2 3" key="1">
    <citation type="submission" date="2021-06" db="EMBL/GenBank/DDBJ databases">
        <authorList>
            <person name="Palmer J.M."/>
        </authorList>
    </citation>
    <scope>NUCLEOTIDE SEQUENCE [LARGE SCALE GENOMIC DNA]</scope>
    <source>
        <strain evidence="3">if_2019</strain>
        <tissue evidence="2">Muscle</tissue>
    </source>
</reference>
<protein>
    <submittedName>
        <fullName evidence="2">Uncharacterized protein</fullName>
    </submittedName>
</protein>
<sequence length="180" mass="20162">MTGYPTLPDSSLQHLPRNEEQQKFSLGRKGLKHKGKIKVGINVGLMVIQKGGLRPQRGRTISLTTNPDISATTLLSQAVKKMKDFNKDVKDGPFLLLYPDGTEVINIPGTQRPFTLAAYKAEVGKSYQRITVFICLKRDFEEGPDCFRLGDHVQTRSQPSRKQQAAERSQNTRLLGRLTP</sequence>
<evidence type="ECO:0000313" key="2">
    <source>
        <dbReference type="EMBL" id="MEQ2248047.1"/>
    </source>
</evidence>
<proteinExistence type="predicted"/>
<evidence type="ECO:0000256" key="1">
    <source>
        <dbReference type="SAM" id="MobiDB-lite"/>
    </source>
</evidence>
<evidence type="ECO:0000313" key="3">
    <source>
        <dbReference type="Proteomes" id="UP001482620"/>
    </source>
</evidence>
<organism evidence="2 3">
    <name type="scientific">Ilyodon furcidens</name>
    <name type="common">goldbreast splitfin</name>
    <dbReference type="NCBI Taxonomy" id="33524"/>
    <lineage>
        <taxon>Eukaryota</taxon>
        <taxon>Metazoa</taxon>
        <taxon>Chordata</taxon>
        <taxon>Craniata</taxon>
        <taxon>Vertebrata</taxon>
        <taxon>Euteleostomi</taxon>
        <taxon>Actinopterygii</taxon>
        <taxon>Neopterygii</taxon>
        <taxon>Teleostei</taxon>
        <taxon>Neoteleostei</taxon>
        <taxon>Acanthomorphata</taxon>
        <taxon>Ovalentaria</taxon>
        <taxon>Atherinomorphae</taxon>
        <taxon>Cyprinodontiformes</taxon>
        <taxon>Goodeidae</taxon>
        <taxon>Ilyodon</taxon>
    </lineage>
</organism>
<dbReference type="EMBL" id="JAHRIQ010082429">
    <property type="protein sequence ID" value="MEQ2248047.1"/>
    <property type="molecule type" value="Genomic_DNA"/>
</dbReference>
<accession>A0ABV0UW42</accession>
<dbReference type="Proteomes" id="UP001482620">
    <property type="component" value="Unassembled WGS sequence"/>
</dbReference>